<proteinExistence type="predicted"/>
<accession>A0ABQ5N5D0</accession>
<feature type="compositionally biased region" description="Pro residues" evidence="1">
    <location>
        <begin position="55"/>
        <end position="64"/>
    </location>
</feature>
<comment type="caution">
    <text evidence="2">The sequence shown here is derived from an EMBL/GenBank/DDBJ whole genome shotgun (WGS) entry which is preliminary data.</text>
</comment>
<dbReference type="Proteomes" id="UP001208567">
    <property type="component" value="Unassembled WGS sequence"/>
</dbReference>
<dbReference type="RefSeq" id="WP_264849529.1">
    <property type="nucleotide sequence ID" value="NZ_BRXR01000001.1"/>
</dbReference>
<dbReference type="EMBL" id="BRXR01000001">
    <property type="protein sequence ID" value="GLC30265.1"/>
    <property type="molecule type" value="Genomic_DNA"/>
</dbReference>
<keyword evidence="3" id="KW-1185">Reference proteome</keyword>
<gene>
    <name evidence="2" type="ORF">bsdE14_16750</name>
</gene>
<organism evidence="2 3">
    <name type="scientific">Clostridium omnivorum</name>
    <dbReference type="NCBI Taxonomy" id="1604902"/>
    <lineage>
        <taxon>Bacteria</taxon>
        <taxon>Bacillati</taxon>
        <taxon>Bacillota</taxon>
        <taxon>Clostridia</taxon>
        <taxon>Eubacteriales</taxon>
        <taxon>Clostridiaceae</taxon>
        <taxon>Clostridium</taxon>
    </lineage>
</organism>
<protein>
    <submittedName>
        <fullName evidence="2">Uncharacterized protein</fullName>
    </submittedName>
</protein>
<evidence type="ECO:0000313" key="2">
    <source>
        <dbReference type="EMBL" id="GLC30265.1"/>
    </source>
</evidence>
<name>A0ABQ5N5D0_9CLOT</name>
<reference evidence="2 3" key="1">
    <citation type="journal article" date="2024" name="Int. J. Syst. Evol. Microbiol.">
        <title>Clostridium omnivorum sp. nov., isolated from anoxic soil under the treatment of reductive soil disinfestation.</title>
        <authorList>
            <person name="Ueki A."/>
            <person name="Tonouchi A."/>
            <person name="Kaku N."/>
            <person name="Honma S."/>
            <person name="Ueki K."/>
        </authorList>
    </citation>
    <scope>NUCLEOTIDE SEQUENCE [LARGE SCALE GENOMIC DNA]</scope>
    <source>
        <strain evidence="2 3">E14</strain>
    </source>
</reference>
<evidence type="ECO:0000313" key="3">
    <source>
        <dbReference type="Proteomes" id="UP001208567"/>
    </source>
</evidence>
<evidence type="ECO:0000256" key="1">
    <source>
        <dbReference type="SAM" id="MobiDB-lite"/>
    </source>
</evidence>
<feature type="region of interest" description="Disordered" evidence="1">
    <location>
        <begin position="46"/>
        <end position="70"/>
    </location>
</feature>
<sequence length="142" mass="16949">MYINDFRDINDDANFDDDSNFYDPNDIYELETEDLPLQCPYRQMVPLPDFRQGPQRPPSPPPSYTPKETEAQQFGAAPFAIDQGAIRHCVFRFVYIWPRRGPGFWAWLTFVGRRSIAGFRWNGRSWRYFGMSLREIRRFRCH</sequence>